<feature type="compositionally biased region" description="Pro residues" evidence="1">
    <location>
        <begin position="835"/>
        <end position="845"/>
    </location>
</feature>
<feature type="compositionally biased region" description="Polar residues" evidence="1">
    <location>
        <begin position="809"/>
        <end position="834"/>
    </location>
</feature>
<dbReference type="SUPFAM" id="SSF49599">
    <property type="entry name" value="TRAF domain-like"/>
    <property type="match status" value="1"/>
</dbReference>
<feature type="compositionally biased region" description="Basic residues" evidence="1">
    <location>
        <begin position="494"/>
        <end position="511"/>
    </location>
</feature>
<gene>
    <name evidence="3" type="ORF">SVIM_LOCUS459030</name>
</gene>
<sequence>MAGTVCEEAGAGRSTEGNSSGQRCQSGELLAEWRSSEQVENGTPSTSPPYWDTDDDDDDEHNKALGNSMFLGVLEARYKIFVKNLSYQNLNHEILLSPLSSTLCVTNGPKPSELFGKFTWKIENFSQINKRELRSDAFKVGGYKWYILIYPQGCDVCNHLSLFLCVANHDKLLPGWSHFAQFTIAVVNKDSKKSKYSDTLHRFWKKEHDWGWKKFMELSKVSDGFLDAADTLIIKAQVQVIREKADRPFRCLDCLYRRELVRVYLTNVEQICRRFVEERRGKLGKLIEDKNRWSSFCAFWLGMDQSARRRMSREKTDVILKVVVKHFFIEKEVTSTLVMDSLYSGLKALEGQTKSKKGRAKLLDAEEMPTPIVRVEKDMFVLVDDVLLLLERAAMEPLPPKDEKGPQNRTKDGSSGEDFNMDSIERDERRLTELGRRTVEIFVLAHIFNHKIEVSYQEAVALKRQEELIREEEAAWLAESEQKAKRGATEKEKKSKKKQAKQKRNNRKGKDKGREDRSGVAVVDKYHESNLSIENKELAVEEVQPVMEKPEVLEDVSDVSDSVDGVAEVLQHDSEDRDASPVNWDTDTQKFILPKSVAVGDKRSTYAMDDSSSTCSTDSVPSIVMNGPYKGNSYLNYQFEKLPSRVKNQRGKMAHDASWTAEMDNQPSEPASDTGDHGDVTRSSKAADCELEAVVHDLQDRMVKLEQHVIKTGKEDVVVSIKKQTSNKDQVEVERPKEKTAAVPSSPRSPPTSSPKNVPSTVQMKSESKSSAAMDPSQVKKASSNCSQQADKAATSATSPQNVGIPKPETQNVSTAKQSDKPTQQVPAMSSPSTPLVPGPRPTAPPVSLVQSTPLLARSASATGRLGPDPSPATHSYAPQSYRNAIIGNAVGSSSSGFTHTIAPSAGVNLSPVHVQPSNLVSAPMFLPPLNSDRVDPKSLQSGFPFSMVTRDVFQNGRQWMESSQRDVSRIMSGDPSSLINGIQNIDLYNPARSGSQEHYSSEFPACTSGRQTQSGLSYEFPHLDIINDLLDEEHSAGKATDARRVYHSSEPHTLNRQFSFPNDLGVSGDLGSSTNSPCRFERTRSYHGGGFQRSYSSSGTHFDTPREYIPQASTLPYTNGHIDGLVSNQWQMAGSDFSLMGMRNADADSSPYFNPEYSNMTCGVNGYTVFRPSNGH</sequence>
<feature type="compositionally biased region" description="Basic and acidic residues" evidence="1">
    <location>
        <begin position="729"/>
        <end position="740"/>
    </location>
</feature>
<proteinExistence type="predicted"/>
<dbReference type="SMART" id="SM00061">
    <property type="entry name" value="MATH"/>
    <property type="match status" value="1"/>
</dbReference>
<feature type="compositionally biased region" description="Basic and acidic residues" evidence="1">
    <location>
        <begin position="480"/>
        <end position="493"/>
    </location>
</feature>
<dbReference type="InterPro" id="IPR002083">
    <property type="entry name" value="MATH/TRAF_dom"/>
</dbReference>
<evidence type="ECO:0000256" key="1">
    <source>
        <dbReference type="SAM" id="MobiDB-lite"/>
    </source>
</evidence>
<feature type="domain" description="MATH" evidence="2">
    <location>
        <begin position="115"/>
        <end position="238"/>
    </location>
</feature>
<evidence type="ECO:0000313" key="3">
    <source>
        <dbReference type="EMBL" id="VFU61353.1"/>
    </source>
</evidence>
<protein>
    <recommendedName>
        <fullName evidence="2">MATH domain-containing protein</fullName>
    </recommendedName>
</protein>
<name>A0A6N2NHP0_SALVM</name>
<feature type="region of interest" description="Disordered" evidence="1">
    <location>
        <begin position="1"/>
        <end position="59"/>
    </location>
</feature>
<feature type="compositionally biased region" description="Basic and acidic residues" evidence="1">
    <location>
        <begin position="512"/>
        <end position="523"/>
    </location>
</feature>
<dbReference type="EMBL" id="CAADRP010002107">
    <property type="protein sequence ID" value="VFU61353.1"/>
    <property type="molecule type" value="Genomic_DNA"/>
</dbReference>
<evidence type="ECO:0000259" key="2">
    <source>
        <dbReference type="PROSITE" id="PS50144"/>
    </source>
</evidence>
<feature type="compositionally biased region" description="Polar residues" evidence="1">
    <location>
        <begin position="756"/>
        <end position="771"/>
    </location>
</feature>
<dbReference type="PANTHER" id="PTHR47477">
    <property type="entry name" value="TNF RECEPTOR-ASSOCIATED FACTOR HOMOLOG 1A"/>
    <property type="match status" value="1"/>
</dbReference>
<feature type="region of interest" description="Disordered" evidence="1">
    <location>
        <begin position="1042"/>
        <end position="1061"/>
    </location>
</feature>
<dbReference type="Gene3D" id="2.60.210.10">
    <property type="entry name" value="Apoptosis, Tumor Necrosis Factor Receptor Associated Protein 2, Chain A"/>
    <property type="match status" value="1"/>
</dbReference>
<dbReference type="PANTHER" id="PTHR47477:SF8">
    <property type="entry name" value="TNF RECEPTOR-ASSOCIATED FACTOR HOMOLOG 1A"/>
    <property type="match status" value="1"/>
</dbReference>
<feature type="region of interest" description="Disordered" evidence="1">
    <location>
        <begin position="724"/>
        <end position="848"/>
    </location>
</feature>
<dbReference type="PROSITE" id="PS50144">
    <property type="entry name" value="MATH"/>
    <property type="match status" value="1"/>
</dbReference>
<feature type="compositionally biased region" description="Basic and acidic residues" evidence="1">
    <location>
        <begin position="674"/>
        <end position="685"/>
    </location>
</feature>
<feature type="compositionally biased region" description="Polar residues" evidence="1">
    <location>
        <begin position="780"/>
        <end position="802"/>
    </location>
</feature>
<feature type="compositionally biased region" description="Basic and acidic residues" evidence="1">
    <location>
        <begin position="1042"/>
        <end position="1051"/>
    </location>
</feature>
<dbReference type="AlphaFoldDB" id="A0A6N2NHP0"/>
<dbReference type="InterPro" id="IPR008974">
    <property type="entry name" value="TRAF-like"/>
</dbReference>
<dbReference type="CDD" id="cd00121">
    <property type="entry name" value="MATH"/>
    <property type="match status" value="1"/>
</dbReference>
<reference evidence="3" key="1">
    <citation type="submission" date="2019-03" db="EMBL/GenBank/DDBJ databases">
        <authorList>
            <person name="Mank J."/>
            <person name="Almeida P."/>
        </authorList>
    </citation>
    <scope>NUCLEOTIDE SEQUENCE</scope>
    <source>
        <strain evidence="3">78183</strain>
    </source>
</reference>
<dbReference type="InterPro" id="IPR055327">
    <property type="entry name" value="TRAF1A/B"/>
</dbReference>
<feature type="region of interest" description="Disordered" evidence="1">
    <location>
        <begin position="647"/>
        <end position="685"/>
    </location>
</feature>
<dbReference type="Pfam" id="PF22486">
    <property type="entry name" value="MATH_2"/>
    <property type="match status" value="1"/>
</dbReference>
<feature type="compositionally biased region" description="Polar residues" evidence="1">
    <location>
        <begin position="1052"/>
        <end position="1061"/>
    </location>
</feature>
<feature type="region of interest" description="Disordered" evidence="1">
    <location>
        <begin position="397"/>
        <end position="424"/>
    </location>
</feature>
<feature type="region of interest" description="Disordered" evidence="1">
    <location>
        <begin position="480"/>
        <end position="523"/>
    </location>
</feature>
<organism evidence="3">
    <name type="scientific">Salix viminalis</name>
    <name type="common">Common osier</name>
    <name type="synonym">Basket willow</name>
    <dbReference type="NCBI Taxonomy" id="40686"/>
    <lineage>
        <taxon>Eukaryota</taxon>
        <taxon>Viridiplantae</taxon>
        <taxon>Streptophyta</taxon>
        <taxon>Embryophyta</taxon>
        <taxon>Tracheophyta</taxon>
        <taxon>Spermatophyta</taxon>
        <taxon>Magnoliopsida</taxon>
        <taxon>eudicotyledons</taxon>
        <taxon>Gunneridae</taxon>
        <taxon>Pentapetalae</taxon>
        <taxon>rosids</taxon>
        <taxon>fabids</taxon>
        <taxon>Malpighiales</taxon>
        <taxon>Salicaceae</taxon>
        <taxon>Saliceae</taxon>
        <taxon>Salix</taxon>
    </lineage>
</organism>
<feature type="compositionally biased region" description="Basic and acidic residues" evidence="1">
    <location>
        <begin position="399"/>
        <end position="414"/>
    </location>
</feature>
<feature type="compositionally biased region" description="Polar residues" evidence="1">
    <location>
        <begin position="36"/>
        <end position="45"/>
    </location>
</feature>
<accession>A0A6N2NHP0</accession>
<feature type="compositionally biased region" description="Polar residues" evidence="1">
    <location>
        <begin position="15"/>
        <end position="25"/>
    </location>
</feature>